<evidence type="ECO:0000313" key="7">
    <source>
        <dbReference type="Ensembl" id="ENSVKKP00000028103.1"/>
    </source>
</evidence>
<evidence type="ECO:0000256" key="2">
    <source>
        <dbReference type="ARBA" id="ARBA00016322"/>
    </source>
</evidence>
<dbReference type="InterPro" id="IPR003409">
    <property type="entry name" value="MORN"/>
</dbReference>
<comment type="subcellular location">
    <subcellularLocation>
        <location evidence="1">Cell projection</location>
        <location evidence="1">Cilium</location>
        <location evidence="1">Flagellum</location>
    </subcellularLocation>
</comment>
<dbReference type="Pfam" id="PF02493">
    <property type="entry name" value="MORN"/>
    <property type="match status" value="3"/>
</dbReference>
<reference evidence="7" key="1">
    <citation type="submission" date="2025-08" db="UniProtKB">
        <authorList>
            <consortium name="Ensembl"/>
        </authorList>
    </citation>
    <scope>IDENTIFICATION</scope>
</reference>
<dbReference type="SMART" id="SM00698">
    <property type="entry name" value="MORN"/>
    <property type="match status" value="2"/>
</dbReference>
<accession>A0A8D2LWT5</accession>
<proteinExistence type="predicted"/>
<evidence type="ECO:0000256" key="6">
    <source>
        <dbReference type="ARBA" id="ARBA00023273"/>
    </source>
</evidence>
<evidence type="ECO:0000313" key="8">
    <source>
        <dbReference type="Proteomes" id="UP000694545"/>
    </source>
</evidence>
<sequence length="110" mass="12253">MEYTGSSYRGQRVNGRLEGLGTYTLPTETRYVGQMKDGMFHGRGTLHFPSGSQYEGTWDHGRSVEVRLRARWKGPLPPRAWASCCSPFLWRPPACRLSPLPPCGASPAGR</sequence>
<dbReference type="InterPro" id="IPR042814">
    <property type="entry name" value="Morn5"/>
</dbReference>
<dbReference type="AlphaFoldDB" id="A0A8D2LWT5"/>
<protein>
    <recommendedName>
        <fullName evidence="2">MORN repeat-containing protein 5</fullName>
    </recommendedName>
</protein>
<keyword evidence="6" id="KW-0966">Cell projection</keyword>
<dbReference type="Proteomes" id="UP000694545">
    <property type="component" value="Unplaced"/>
</dbReference>
<dbReference type="SUPFAM" id="SSF82185">
    <property type="entry name" value="Histone H3 K4-specific methyltransferase SET7/9 N-terminal domain"/>
    <property type="match status" value="1"/>
</dbReference>
<dbReference type="Ensembl" id="ENSVKKT00000028778.1">
    <property type="protein sequence ID" value="ENSVKKP00000028103.1"/>
    <property type="gene ID" value="ENSVKKG00000018213.1"/>
</dbReference>
<dbReference type="GO" id="GO:0031514">
    <property type="term" value="C:motile cilium"/>
    <property type="evidence" value="ECO:0007669"/>
    <property type="project" value="UniProtKB-SubCell"/>
</dbReference>
<dbReference type="PANTHER" id="PTHR46437">
    <property type="entry name" value="MORN REPEAT-CONTAINING PROTEIN 5"/>
    <property type="match status" value="1"/>
</dbReference>
<keyword evidence="5" id="KW-0969">Cilium</keyword>
<dbReference type="Gene3D" id="2.20.110.10">
    <property type="entry name" value="Histone H3 K4-specific methyltransferase SET7/9 N-terminal domain"/>
    <property type="match status" value="1"/>
</dbReference>
<evidence type="ECO:0000256" key="5">
    <source>
        <dbReference type="ARBA" id="ARBA00023069"/>
    </source>
</evidence>
<keyword evidence="3" id="KW-0677">Repeat</keyword>
<dbReference type="PANTHER" id="PTHR46437:SF1">
    <property type="entry name" value="MORN REPEAT-CONTAINING PROTEIN 5"/>
    <property type="match status" value="1"/>
</dbReference>
<reference evidence="7" key="2">
    <citation type="submission" date="2025-09" db="UniProtKB">
        <authorList>
            <consortium name="Ensembl"/>
        </authorList>
    </citation>
    <scope>IDENTIFICATION</scope>
</reference>
<evidence type="ECO:0000256" key="4">
    <source>
        <dbReference type="ARBA" id="ARBA00022846"/>
    </source>
</evidence>
<evidence type="ECO:0000256" key="3">
    <source>
        <dbReference type="ARBA" id="ARBA00022737"/>
    </source>
</evidence>
<organism evidence="7 8">
    <name type="scientific">Varanus komodoensis</name>
    <name type="common">Komodo dragon</name>
    <dbReference type="NCBI Taxonomy" id="61221"/>
    <lineage>
        <taxon>Eukaryota</taxon>
        <taxon>Metazoa</taxon>
        <taxon>Chordata</taxon>
        <taxon>Craniata</taxon>
        <taxon>Vertebrata</taxon>
        <taxon>Euteleostomi</taxon>
        <taxon>Lepidosauria</taxon>
        <taxon>Squamata</taxon>
        <taxon>Bifurcata</taxon>
        <taxon>Unidentata</taxon>
        <taxon>Episquamata</taxon>
        <taxon>Toxicofera</taxon>
        <taxon>Anguimorpha</taxon>
        <taxon>Paleoanguimorpha</taxon>
        <taxon>Varanoidea</taxon>
        <taxon>Varanidae</taxon>
        <taxon>Varanus</taxon>
    </lineage>
</organism>
<keyword evidence="4" id="KW-0282">Flagellum</keyword>
<keyword evidence="8" id="KW-1185">Reference proteome</keyword>
<name>A0A8D2LWT5_VARKO</name>
<evidence type="ECO:0000256" key="1">
    <source>
        <dbReference type="ARBA" id="ARBA00004230"/>
    </source>
</evidence>